<dbReference type="SUPFAM" id="SSF81811">
    <property type="entry name" value="Helical domain of Sec23/24"/>
    <property type="match status" value="1"/>
</dbReference>
<comment type="subunit">
    <text evidence="4">The COPII coat is composed of at least 5 proteins: the SEC23/24 complex, the SEC13/31 complex, and the protein SAR1.</text>
</comment>
<evidence type="ECO:0000256" key="9">
    <source>
        <dbReference type="ARBA" id="ARBA00022833"/>
    </source>
</evidence>
<proteinExistence type="inferred from homology"/>
<keyword evidence="13 16" id="KW-0472">Membrane</keyword>
<feature type="domain" description="Sec23/Sec24 helical" evidence="20">
    <location>
        <begin position="517"/>
        <end position="615"/>
    </location>
</feature>
<dbReference type="PANTHER" id="PTHR11141:SF0">
    <property type="entry name" value="PROTEIN TRANSPORT PROTEIN SEC23"/>
    <property type="match status" value="1"/>
</dbReference>
<dbReference type="InterPro" id="IPR007123">
    <property type="entry name" value="Gelsolin-like_dom"/>
</dbReference>
<dbReference type="AlphaFoldDB" id="A0AAE9WB86"/>
<dbReference type="GO" id="GO:0008270">
    <property type="term" value="F:zinc ion binding"/>
    <property type="evidence" value="ECO:0007669"/>
    <property type="project" value="InterPro"/>
</dbReference>
<dbReference type="FunFam" id="3.40.20.10:FF:000041">
    <property type="entry name" value="Protein transport protein SEC23"/>
    <property type="match status" value="1"/>
</dbReference>
<evidence type="ECO:0000256" key="10">
    <source>
        <dbReference type="ARBA" id="ARBA00022892"/>
    </source>
</evidence>
<feature type="domain" description="Zinc finger Sec23/Sec24-type" evidence="18">
    <location>
        <begin position="53"/>
        <end position="92"/>
    </location>
</feature>
<keyword evidence="10 16" id="KW-0931">ER-Golgi transport</keyword>
<dbReference type="RefSeq" id="XP_056036687.1">
    <property type="nucleotide sequence ID" value="XM_056179823.1"/>
</dbReference>
<keyword evidence="14 16" id="KW-0968">Cytoplasmic vesicle</keyword>
<comment type="similarity">
    <text evidence="3 16">Belongs to the SEC23/SEC24 family. SEC23 subfamily.</text>
</comment>
<dbReference type="InterPro" id="IPR037550">
    <property type="entry name" value="Sec23_C"/>
</dbReference>
<evidence type="ECO:0000259" key="18">
    <source>
        <dbReference type="Pfam" id="PF04810"/>
    </source>
</evidence>
<evidence type="ECO:0000256" key="12">
    <source>
        <dbReference type="ARBA" id="ARBA00023034"/>
    </source>
</evidence>
<evidence type="ECO:0000256" key="6">
    <source>
        <dbReference type="ARBA" id="ARBA00022448"/>
    </source>
</evidence>
<dbReference type="Gene3D" id="2.30.30.380">
    <property type="entry name" value="Zn-finger domain of Sec23/24"/>
    <property type="match status" value="1"/>
</dbReference>
<dbReference type="InterPro" id="IPR036174">
    <property type="entry name" value="Znf_Sec23_Sec24_sf"/>
</dbReference>
<evidence type="ECO:0000256" key="15">
    <source>
        <dbReference type="ARBA" id="ARBA00025471"/>
    </source>
</evidence>
<reference evidence="22 23" key="1">
    <citation type="journal article" date="2023" name="G3 (Bethesda)">
        <title>A high-quality reference genome for the fission yeast Schizosaccharomyces osmophilus.</title>
        <authorList>
            <person name="Jia G.S."/>
            <person name="Zhang W.C."/>
            <person name="Liang Y."/>
            <person name="Liu X.H."/>
            <person name="Rhind N."/>
            <person name="Pidoux A."/>
            <person name="Brysch-Herzberg M."/>
            <person name="Du L.L."/>
        </authorList>
    </citation>
    <scope>NUCLEOTIDE SEQUENCE [LARGE SCALE GENOMIC DNA]</scope>
    <source>
        <strain evidence="22 23">CBS 15793</strain>
    </source>
</reference>
<comment type="function">
    <text evidence="15 16">Component of the coat protein complex II (COPII) which promotes the formation of transport vesicles from the endoplasmic reticulum (ER). The coat has two main functions, the physical deformation of the endoplasmic reticulum membrane into vesicles and the selection of cargo molecules.</text>
</comment>
<dbReference type="SUPFAM" id="SSF81995">
    <property type="entry name" value="beta-sandwich domain of Sec23/24"/>
    <property type="match status" value="1"/>
</dbReference>
<dbReference type="Proteomes" id="UP001212411">
    <property type="component" value="Chromosome 1"/>
</dbReference>
<dbReference type="SUPFAM" id="SSF82919">
    <property type="entry name" value="Zn-finger domain of Sec23/24"/>
    <property type="match status" value="1"/>
</dbReference>
<dbReference type="PANTHER" id="PTHR11141">
    <property type="entry name" value="PROTEIN TRANSPORT PROTEIN SEC23"/>
    <property type="match status" value="1"/>
</dbReference>
<dbReference type="CDD" id="cd11287">
    <property type="entry name" value="Sec23_C"/>
    <property type="match status" value="1"/>
</dbReference>
<dbReference type="GO" id="GO:0090110">
    <property type="term" value="P:COPII-coated vesicle cargo loading"/>
    <property type="evidence" value="ECO:0007669"/>
    <property type="project" value="TreeGrafter"/>
</dbReference>
<evidence type="ECO:0000256" key="2">
    <source>
        <dbReference type="ARBA" id="ARBA00004397"/>
    </source>
</evidence>
<sequence length="765" mass="85508">MDFESIEDQDGIRLSWNMFPATTAETARAVIPIGAMYTPLHQKPDLVTAPYEPITCRAPCRAVMNPYCNVDLRARFWICPFCFQRNSLPPQYHDISTNNLPLELLSQNTTMEYTLNRPVKAPPVFLFLVDTAVSESELQAMKDAIIVSLSLLPPDAIIGLVTFGSVIQVHEIGFHAIPKSFCFQPDTNYTSMQLQYLLGLSGGQFRPMVSKTTIQGTGVTLNLGAASRFLLPVQQCELHLLNILEQLSPDPSPVPLGKRALRCTGSALKISATLLEIAFPKSGARIELFAGGPCTVGPGQVVSVELKEPMRSHSELENDKAKHFKKARRFYKEEAQRLSELGHTVDIFAGCLDQVGIMEMESLVNYTGGHIVLSDSFSTSIFKQSYQRLFNADEFGYLRMGFTSTLDVITSKGLNVCGMIGNGLGEGKKSNNTSDNVIGIGGTDSWRISTISPKSTFAIYFDLSKEMNNPASQHPAQSYIQFLTLYQHTSGTYRLRVTTISRSFITGHAKSISDSFDQEAAAALIARMALFKCHNDDEYGVARWIDRTLIRLCQNFADYRKGDPMSFRLLPNFTLFPQFMFHLRRSQFLQVFNNSPDETSFYRHTLNFSDVMDSLIMIQPTLQSYSLDCPEGIPVLLDSISIKSDAILLLDTFFHILIFHGSIIAQWRNAGYQDLPEYTNIKELLLAPKVEVTELLADRFPIPRFIVCDQGGSQARFLLSRINPSVSIAESSPYHSMSDNSEPVLTDDVNLQKFMEHLRKMVVAS</sequence>
<dbReference type="Gene3D" id="1.20.120.730">
    <property type="entry name" value="Sec23/Sec24 helical domain"/>
    <property type="match status" value="1"/>
</dbReference>
<evidence type="ECO:0000259" key="20">
    <source>
        <dbReference type="Pfam" id="PF04815"/>
    </source>
</evidence>
<evidence type="ECO:0000256" key="11">
    <source>
        <dbReference type="ARBA" id="ARBA00022927"/>
    </source>
</evidence>
<evidence type="ECO:0000259" key="21">
    <source>
        <dbReference type="Pfam" id="PF08033"/>
    </source>
</evidence>
<feature type="domain" description="Sec23/Sec24 trunk" evidence="19">
    <location>
        <begin position="121"/>
        <end position="390"/>
    </location>
</feature>
<protein>
    <recommendedName>
        <fullName evidence="5 16">Protein transport protein SEC23</fullName>
    </recommendedName>
</protein>
<dbReference type="GO" id="GO:0005096">
    <property type="term" value="F:GTPase activator activity"/>
    <property type="evidence" value="ECO:0007669"/>
    <property type="project" value="TreeGrafter"/>
</dbReference>
<name>A0AAE9WB86_9SCHI</name>
<dbReference type="GO" id="GO:0000139">
    <property type="term" value="C:Golgi membrane"/>
    <property type="evidence" value="ECO:0007669"/>
    <property type="project" value="UniProtKB-SubCell"/>
</dbReference>
<dbReference type="EMBL" id="CP115611">
    <property type="protein sequence ID" value="WBW72444.1"/>
    <property type="molecule type" value="Genomic_DNA"/>
</dbReference>
<evidence type="ECO:0000259" key="17">
    <source>
        <dbReference type="Pfam" id="PF00626"/>
    </source>
</evidence>
<keyword evidence="16" id="KW-0963">Cytoplasm</keyword>
<dbReference type="InterPro" id="IPR029006">
    <property type="entry name" value="ADF-H/Gelsolin-like_dom_sf"/>
</dbReference>
<dbReference type="Pfam" id="PF04811">
    <property type="entry name" value="Sec23_trunk"/>
    <property type="match status" value="1"/>
</dbReference>
<gene>
    <name evidence="22" type="primary">sec2302</name>
    <name evidence="22" type="ORF">SOMG_01030</name>
</gene>
<dbReference type="FunFam" id="1.20.120.730:FF:000005">
    <property type="entry name" value="Protein transport protein SEC23"/>
    <property type="match status" value="1"/>
</dbReference>
<keyword evidence="9 16" id="KW-0862">Zinc</keyword>
<comment type="subcellular location">
    <subcellularLocation>
        <location evidence="16">Cytoplasm</location>
    </subcellularLocation>
    <subcellularLocation>
        <location evidence="1 16">Cytoplasmic vesicle</location>
        <location evidence="1 16">COPII-coated vesicle membrane</location>
        <topology evidence="1 16">Peripheral membrane protein</topology>
        <orientation evidence="1 16">Cytoplasmic side</orientation>
    </subcellularLocation>
    <subcellularLocation>
        <location evidence="2 16">Endoplasmic reticulum membrane</location>
        <topology evidence="2 16">Peripheral membrane protein</topology>
        <orientation evidence="2 16">Cytoplasmic side</orientation>
    </subcellularLocation>
    <subcellularLocation>
        <location evidence="16">Golgi apparatus membrane</location>
        <topology evidence="16">Peripheral membrane protein</topology>
        <orientation evidence="16">Cytoplasmic side</orientation>
    </subcellularLocation>
</comment>
<evidence type="ECO:0000313" key="22">
    <source>
        <dbReference type="EMBL" id="WBW72444.1"/>
    </source>
</evidence>
<evidence type="ECO:0000256" key="3">
    <source>
        <dbReference type="ARBA" id="ARBA00009210"/>
    </source>
</evidence>
<dbReference type="Gene3D" id="2.60.40.1670">
    <property type="entry name" value="beta-sandwich domain of Sec23/24"/>
    <property type="match status" value="1"/>
</dbReference>
<keyword evidence="12 16" id="KW-0333">Golgi apparatus</keyword>
<dbReference type="GO" id="GO:0070971">
    <property type="term" value="C:endoplasmic reticulum exit site"/>
    <property type="evidence" value="ECO:0007669"/>
    <property type="project" value="TreeGrafter"/>
</dbReference>
<accession>A0AAE9WB86</accession>
<dbReference type="GO" id="GO:0006886">
    <property type="term" value="P:intracellular protein transport"/>
    <property type="evidence" value="ECO:0007669"/>
    <property type="project" value="InterPro"/>
</dbReference>
<dbReference type="SUPFAM" id="SSF53300">
    <property type="entry name" value="vWA-like"/>
    <property type="match status" value="1"/>
</dbReference>
<evidence type="ECO:0000256" key="4">
    <source>
        <dbReference type="ARBA" id="ARBA00011845"/>
    </source>
</evidence>
<dbReference type="InterPro" id="IPR006896">
    <property type="entry name" value="Sec23/24_trunk_dom"/>
</dbReference>
<evidence type="ECO:0000256" key="8">
    <source>
        <dbReference type="ARBA" id="ARBA00022824"/>
    </source>
</evidence>
<evidence type="ECO:0000313" key="23">
    <source>
        <dbReference type="Proteomes" id="UP001212411"/>
    </source>
</evidence>
<evidence type="ECO:0000256" key="13">
    <source>
        <dbReference type="ARBA" id="ARBA00023136"/>
    </source>
</evidence>
<dbReference type="FunFam" id="3.40.50.410:FF:000008">
    <property type="entry name" value="Protein transport protein SEC23"/>
    <property type="match status" value="1"/>
</dbReference>
<evidence type="ECO:0000256" key="5">
    <source>
        <dbReference type="ARBA" id="ARBA00021212"/>
    </source>
</evidence>
<dbReference type="SUPFAM" id="SSF82754">
    <property type="entry name" value="C-terminal, gelsolin-like domain of Sec23/24"/>
    <property type="match status" value="1"/>
</dbReference>
<evidence type="ECO:0000256" key="1">
    <source>
        <dbReference type="ARBA" id="ARBA00004299"/>
    </source>
</evidence>
<dbReference type="Gene3D" id="3.40.20.10">
    <property type="entry name" value="Severin"/>
    <property type="match status" value="1"/>
</dbReference>
<feature type="domain" description="Sec23/Sec24 beta-sandwich" evidence="21">
    <location>
        <begin position="401"/>
        <end position="504"/>
    </location>
</feature>
<keyword evidence="7 16" id="KW-0479">Metal-binding</keyword>
<dbReference type="InterPro" id="IPR012990">
    <property type="entry name" value="Beta-sandwich_Sec23_24"/>
</dbReference>
<dbReference type="GO" id="GO:0030127">
    <property type="term" value="C:COPII vesicle coat"/>
    <property type="evidence" value="ECO:0007669"/>
    <property type="project" value="InterPro"/>
</dbReference>
<keyword evidence="6 16" id="KW-0813">Transport</keyword>
<dbReference type="InterPro" id="IPR036175">
    <property type="entry name" value="Sec23/24_helical_dom_sf"/>
</dbReference>
<organism evidence="22 23">
    <name type="scientific">Schizosaccharomyces osmophilus</name>
    <dbReference type="NCBI Taxonomy" id="2545709"/>
    <lineage>
        <taxon>Eukaryota</taxon>
        <taxon>Fungi</taxon>
        <taxon>Dikarya</taxon>
        <taxon>Ascomycota</taxon>
        <taxon>Taphrinomycotina</taxon>
        <taxon>Schizosaccharomycetes</taxon>
        <taxon>Schizosaccharomycetales</taxon>
        <taxon>Schizosaccharomycetaceae</taxon>
        <taxon>Schizosaccharomyces</taxon>
    </lineage>
</organism>
<dbReference type="KEGG" id="som:SOMG_01030"/>
<dbReference type="Pfam" id="PF08033">
    <property type="entry name" value="Sec23_BS"/>
    <property type="match status" value="1"/>
</dbReference>
<dbReference type="Pfam" id="PF00626">
    <property type="entry name" value="Gelsolin"/>
    <property type="match status" value="1"/>
</dbReference>
<dbReference type="Pfam" id="PF04815">
    <property type="entry name" value="Sec23_helical"/>
    <property type="match status" value="1"/>
</dbReference>
<evidence type="ECO:0000256" key="7">
    <source>
        <dbReference type="ARBA" id="ARBA00022723"/>
    </source>
</evidence>
<dbReference type="GeneID" id="80874512"/>
<dbReference type="GO" id="GO:0005789">
    <property type="term" value="C:endoplasmic reticulum membrane"/>
    <property type="evidence" value="ECO:0007669"/>
    <property type="project" value="UniProtKB-SubCell"/>
</dbReference>
<evidence type="ECO:0000256" key="16">
    <source>
        <dbReference type="RuleBase" id="RU365030"/>
    </source>
</evidence>
<dbReference type="InterPro" id="IPR006900">
    <property type="entry name" value="Sec23/24_helical_dom"/>
</dbReference>
<evidence type="ECO:0000259" key="19">
    <source>
        <dbReference type="Pfam" id="PF04811"/>
    </source>
</evidence>
<keyword evidence="11 16" id="KW-0653">Protein transport</keyword>
<keyword evidence="22" id="KW-0675">Receptor</keyword>
<dbReference type="Gene3D" id="3.40.50.410">
    <property type="entry name" value="von Willebrand factor, type A domain"/>
    <property type="match status" value="1"/>
</dbReference>
<feature type="domain" description="Gelsolin-like" evidence="17">
    <location>
        <begin position="632"/>
        <end position="718"/>
    </location>
</feature>
<dbReference type="FunFam" id="2.30.30.380:FF:000001">
    <property type="entry name" value="Protein transport protein SEC23"/>
    <property type="match status" value="1"/>
</dbReference>
<dbReference type="InterPro" id="IPR006895">
    <property type="entry name" value="Znf_Sec23_Sec24"/>
</dbReference>
<keyword evidence="8 16" id="KW-0256">Endoplasmic reticulum</keyword>
<evidence type="ECO:0000256" key="14">
    <source>
        <dbReference type="ARBA" id="ARBA00023329"/>
    </source>
</evidence>
<dbReference type="InterPro" id="IPR037364">
    <property type="entry name" value="Sec23"/>
</dbReference>
<dbReference type="InterPro" id="IPR036180">
    <property type="entry name" value="Gelsolin-like_dom_sf"/>
</dbReference>
<dbReference type="InterPro" id="IPR036465">
    <property type="entry name" value="vWFA_dom_sf"/>
</dbReference>
<dbReference type="Pfam" id="PF04810">
    <property type="entry name" value="zf-Sec23_Sec24"/>
    <property type="match status" value="1"/>
</dbReference>
<keyword evidence="23" id="KW-1185">Reference proteome</keyword>